<dbReference type="EMBL" id="AOJO01000003">
    <property type="protein sequence ID" value="ELZ62262.1"/>
    <property type="molecule type" value="Genomic_DNA"/>
</dbReference>
<evidence type="ECO:0000256" key="2">
    <source>
        <dbReference type="ARBA" id="ARBA00022801"/>
    </source>
</evidence>
<dbReference type="GO" id="GO:0043139">
    <property type="term" value="F:5'-3' DNA helicase activity"/>
    <property type="evidence" value="ECO:0007669"/>
    <property type="project" value="TreeGrafter"/>
</dbReference>
<dbReference type="PATRIC" id="fig|1227481.4.peg.46"/>
<evidence type="ECO:0000256" key="4">
    <source>
        <dbReference type="ARBA" id="ARBA00022840"/>
    </source>
</evidence>
<dbReference type="PANTHER" id="PTHR43788:SF8">
    <property type="entry name" value="DNA-BINDING PROTEIN SMUBP-2"/>
    <property type="match status" value="1"/>
</dbReference>
<keyword evidence="1" id="KW-0547">Nucleotide-binding</keyword>
<protein>
    <submittedName>
        <fullName evidence="8">Superfamily I DNA and RNA helicase and helicase subunits-like protein</fullName>
    </submittedName>
</protein>
<reference evidence="8 9" key="1">
    <citation type="journal article" date="2014" name="PLoS Genet.">
        <title>Phylogenetically driven sequencing of extremely halophilic archaea reveals strategies for static and dynamic osmo-response.</title>
        <authorList>
            <person name="Becker E.A."/>
            <person name="Seitzer P.M."/>
            <person name="Tritt A."/>
            <person name="Larsen D."/>
            <person name="Krusor M."/>
            <person name="Yao A.I."/>
            <person name="Wu D."/>
            <person name="Madern D."/>
            <person name="Eisen J.A."/>
            <person name="Darling A.E."/>
            <person name="Facciotti M.T."/>
        </authorList>
    </citation>
    <scope>NUCLEOTIDE SEQUENCE [LARGE SCALE GENOMIC DNA]</scope>
    <source>
        <strain evidence="8 9">ATCC 700873</strain>
    </source>
</reference>
<accession>M0FSL9</accession>
<feature type="compositionally biased region" description="Basic and acidic residues" evidence="5">
    <location>
        <begin position="402"/>
        <end position="420"/>
    </location>
</feature>
<dbReference type="GO" id="GO:0016787">
    <property type="term" value="F:hydrolase activity"/>
    <property type="evidence" value="ECO:0007669"/>
    <property type="project" value="UniProtKB-KW"/>
</dbReference>
<dbReference type="CDD" id="cd18808">
    <property type="entry name" value="SF1_C_Upf1"/>
    <property type="match status" value="1"/>
</dbReference>
<dbReference type="Pfam" id="PF13245">
    <property type="entry name" value="AAA_19"/>
    <property type="match status" value="1"/>
</dbReference>
<organism evidence="8 9">
    <name type="scientific">Halorubrum hochstenium ATCC 700873</name>
    <dbReference type="NCBI Taxonomy" id="1227481"/>
    <lineage>
        <taxon>Archaea</taxon>
        <taxon>Methanobacteriati</taxon>
        <taxon>Methanobacteriota</taxon>
        <taxon>Stenosarchaea group</taxon>
        <taxon>Halobacteria</taxon>
        <taxon>Halobacteriales</taxon>
        <taxon>Haloferacaceae</taxon>
        <taxon>Halorubrum</taxon>
    </lineage>
</organism>
<dbReference type="Pfam" id="PF12705">
    <property type="entry name" value="PDDEXK_1"/>
    <property type="match status" value="1"/>
</dbReference>
<evidence type="ECO:0000313" key="9">
    <source>
        <dbReference type="Proteomes" id="UP000011689"/>
    </source>
</evidence>
<dbReference type="PANTHER" id="PTHR43788">
    <property type="entry name" value="DNA2/NAM7 HELICASE FAMILY MEMBER"/>
    <property type="match status" value="1"/>
</dbReference>
<dbReference type="GeneID" id="72715103"/>
<evidence type="ECO:0000256" key="3">
    <source>
        <dbReference type="ARBA" id="ARBA00022806"/>
    </source>
</evidence>
<feature type="region of interest" description="Disordered" evidence="5">
    <location>
        <begin position="383"/>
        <end position="432"/>
    </location>
</feature>
<dbReference type="STRING" id="1227481.C467_00317"/>
<sequence length="1373" mass="154623">MARDQLPYFNRVFNPLDPALQQKGSEREDEWAEDLRDEGVSELATDGGDTATQAAAGGGAGVADPGDNTDDGDSDDEMGWTDFVDQVSALERDEQAFAREVKLNGLIGVFDVSARVDFLVIRRSEDGPKLRVVETKSSREDKTYQRIQLATYRELIRQRLSDDPLTVERGVITEDDMECVVARIDNSTNRIEDILELDPLNLESETDDLHQLLEDGGEFEDIITTDPDDIDDLDYKLGPKCDQCVFDVHCLPESARQRKLELLSLSPPAVQAFHDRGVESIDDLAELDLGSPRAGELRRDDAISENLAALQARAEARRQNLPGGDHDDEWEVEGLPFQPQTQRPPHTIDGDQVIRVYLNITYDYIEDRVDALAAHVTRSDHELNTPFRQDEDGDWEPSPEIVEEHPDTGNRRDPGRDPLVRIKPGQWRGEHDADTEAEAQLIQGFLQDLVERIATLAEQDEEYIHFYVWSHSEMEHLIEACSRCGTELLGHLREILGCREPLEQMIFTSLQSDTENRYALGWTGQGLAVATSLSWFGSSYHWVRNVMGEEVDLSRAHEQDIFDFKTTLGLDDENEWTDRNSADLVERFEMRSRFHDDLPMGYMQNVWGELPDPDDYGGDPQLRGVLDRYQRSDRPKLKAYLRTRTHALRWLDEQMGDFNDDIEKARLSIPDLIDYELDVEDAAQAGIDFLLLDHHVGTNDWLASNIKPLAHRVPQGEALPLADAHWIGDMTIEASLDFTDFEIGAEEFRRRGSFEEDDFIRISPRFDNPERGPTYGWLKQMGYTCVIEDIDWENQRVELDAIPCGDGNTYRLPSRAWYGDAGDPVYDDRDPVMVSSVSDYVDRRVDERLRANLGEHAYRWLDPEAPMLPEVDPLDEDTRDDYRRFLETLEIEDGETLIPSQRDAVLDGLETRMQLVHGPPGTGKTTTTAVAVMQRIVDHLEEGDIILLAGNTHRAVNNLLLQIEDYRETFTEQAERFGFDVPNVNLAKVSSSHDQSDAPGGGIPLLDARNGGAHIQPHRDDAVLIIGGTVSSLLKQVENLDDGGVLGNGPDGFLAPELIVDEASMMVFPHFLSLASLVEEDGRIMLAGDHRQLAPIVDHEWEDEDRPPVQHYKPHSSAFEAARALSDNADVADTAIQLSALRYTFRLPPAIRALVGQLYQSHDELDLEGATADDLEVPDPDGDLLEAVWEEETGLFLLVHDEDQSRLSNPYEAELISQLIETVDDPGEDSIAVMTPHTAQRSNLQLELEEHTDDSVMVVDTVERLQGGECENIIVSGTASDPTDIGEREDFLLDLNRSNVAFSRPEERLIVVCSKTLVNHIPPDVEDYNSAMLWKSLRRICNVEIDSDEIAGETVELYAVDPTADPIRDVIEE</sequence>
<feature type="domain" description="DNA2/NAM7 helicase-like C-terminal" evidence="7">
    <location>
        <begin position="1203"/>
        <end position="1315"/>
    </location>
</feature>
<dbReference type="SUPFAM" id="SSF52540">
    <property type="entry name" value="P-loop containing nucleoside triphosphate hydrolases"/>
    <property type="match status" value="1"/>
</dbReference>
<name>M0FSL9_9EURY</name>
<evidence type="ECO:0000256" key="5">
    <source>
        <dbReference type="SAM" id="MobiDB-lite"/>
    </source>
</evidence>
<dbReference type="InterPro" id="IPR027417">
    <property type="entry name" value="P-loop_NTPase"/>
</dbReference>
<evidence type="ECO:0000259" key="6">
    <source>
        <dbReference type="Pfam" id="PF12705"/>
    </source>
</evidence>
<comment type="caution">
    <text evidence="8">The sequence shown here is derived from an EMBL/GenBank/DDBJ whole genome shotgun (WGS) entry which is preliminary data.</text>
</comment>
<keyword evidence="3 8" id="KW-0347">Helicase</keyword>
<dbReference type="OrthoDB" id="45637at2157"/>
<evidence type="ECO:0000256" key="1">
    <source>
        <dbReference type="ARBA" id="ARBA00022741"/>
    </source>
</evidence>
<keyword evidence="4" id="KW-0067">ATP-binding</keyword>
<dbReference type="InterPro" id="IPR038726">
    <property type="entry name" value="PDDEXK_AddAB-type"/>
</dbReference>
<dbReference type="RefSeq" id="WP_008580621.1">
    <property type="nucleotide sequence ID" value="NZ_AOJO01000003.1"/>
</dbReference>
<feature type="compositionally biased region" description="Low complexity" evidence="5">
    <location>
        <begin position="44"/>
        <end position="55"/>
    </location>
</feature>
<dbReference type="InterPro" id="IPR041679">
    <property type="entry name" value="DNA2/NAM7-like_C"/>
</dbReference>
<dbReference type="InterPro" id="IPR050534">
    <property type="entry name" value="Coronavir_polyprotein_1ab"/>
</dbReference>
<dbReference type="Gene3D" id="3.40.50.300">
    <property type="entry name" value="P-loop containing nucleotide triphosphate hydrolases"/>
    <property type="match status" value="2"/>
</dbReference>
<feature type="domain" description="PD-(D/E)XK endonuclease-like" evidence="6">
    <location>
        <begin position="91"/>
        <end position="250"/>
    </location>
</feature>
<proteinExistence type="predicted"/>
<evidence type="ECO:0000313" key="8">
    <source>
        <dbReference type="EMBL" id="ELZ62262.1"/>
    </source>
</evidence>
<keyword evidence="9" id="KW-1185">Reference proteome</keyword>
<feature type="region of interest" description="Disordered" evidence="5">
    <location>
        <begin position="17"/>
        <end position="78"/>
    </location>
</feature>
<dbReference type="GO" id="GO:0005524">
    <property type="term" value="F:ATP binding"/>
    <property type="evidence" value="ECO:0007669"/>
    <property type="project" value="UniProtKB-KW"/>
</dbReference>
<dbReference type="Pfam" id="PF13087">
    <property type="entry name" value="AAA_12"/>
    <property type="match status" value="1"/>
</dbReference>
<keyword evidence="2" id="KW-0378">Hydrolase</keyword>
<evidence type="ECO:0000259" key="7">
    <source>
        <dbReference type="Pfam" id="PF13087"/>
    </source>
</evidence>
<gene>
    <name evidence="8" type="ORF">C467_00317</name>
</gene>
<dbReference type="Proteomes" id="UP000011689">
    <property type="component" value="Unassembled WGS sequence"/>
</dbReference>
<feature type="compositionally biased region" description="Acidic residues" evidence="5">
    <location>
        <begin position="67"/>
        <end position="78"/>
    </location>
</feature>
<dbReference type="InterPro" id="IPR047187">
    <property type="entry name" value="SF1_C_Upf1"/>
</dbReference>